<comment type="caution">
    <text evidence="1">The sequence shown here is derived from an EMBL/GenBank/DDBJ whole genome shotgun (WGS) entry which is preliminary data.</text>
</comment>
<evidence type="ECO:0000313" key="2">
    <source>
        <dbReference type="Proteomes" id="UP001320972"/>
    </source>
</evidence>
<dbReference type="EMBL" id="JAOPKB010000023">
    <property type="protein sequence ID" value="MCU4975717.1"/>
    <property type="molecule type" value="Genomic_DNA"/>
</dbReference>
<reference evidence="1 2" key="1">
    <citation type="submission" date="2022-09" db="EMBL/GenBank/DDBJ databases">
        <title>Enrichment on poylsaccharides allowed isolation of novel metabolic and taxonomic groups of Haloarchaea.</title>
        <authorList>
            <person name="Sorokin D.Y."/>
            <person name="Elcheninov A.G."/>
            <person name="Khizhniak T.V."/>
            <person name="Kolganova T.V."/>
            <person name="Kublanov I.V."/>
        </authorList>
    </citation>
    <scope>NUCLEOTIDE SEQUENCE [LARGE SCALE GENOMIC DNA]</scope>
    <source>
        <strain evidence="1 2">AArc-m2/3/4</strain>
    </source>
</reference>
<name>A0ABT2QLF6_9EURY</name>
<gene>
    <name evidence="1" type="ORF">OB955_23830</name>
</gene>
<keyword evidence="2" id="KW-1185">Reference proteome</keyword>
<protein>
    <submittedName>
        <fullName evidence="1">Uncharacterized protein</fullName>
    </submittedName>
</protein>
<dbReference type="RefSeq" id="WP_338009353.1">
    <property type="nucleotide sequence ID" value="NZ_JAOPKB010000023.1"/>
</dbReference>
<proteinExistence type="predicted"/>
<organism evidence="1 2">
    <name type="scientific">Natronoglomus mannanivorans</name>
    <dbReference type="NCBI Taxonomy" id="2979990"/>
    <lineage>
        <taxon>Archaea</taxon>
        <taxon>Methanobacteriati</taxon>
        <taxon>Methanobacteriota</taxon>
        <taxon>Stenosarchaea group</taxon>
        <taxon>Halobacteria</taxon>
        <taxon>Halobacteriales</taxon>
        <taxon>Natrialbaceae</taxon>
        <taxon>Natronoglomus</taxon>
    </lineage>
</organism>
<sequence length="165" mass="18681">MTDSTRDPETMDEPFALLLDDRSSMLLETAFTEYRDADVMELNPDTDEARRARQLHNRLRETHSLGAGATLTVNDEPEAQTVLNTLSHYSVPAERAQQRYVEELTALLFDHSAASMSDIPIVTDFLDDDELRIRPDDLESVEEEPVGRIDVDVAVKTGVDRYARE</sequence>
<dbReference type="Proteomes" id="UP001320972">
    <property type="component" value="Unassembled WGS sequence"/>
</dbReference>
<accession>A0ABT2QLF6</accession>
<evidence type="ECO:0000313" key="1">
    <source>
        <dbReference type="EMBL" id="MCU4975717.1"/>
    </source>
</evidence>